<dbReference type="EMBL" id="JXBL01000001">
    <property type="protein sequence ID" value="KIE43646.1"/>
    <property type="molecule type" value="Genomic_DNA"/>
</dbReference>
<protein>
    <submittedName>
        <fullName evidence="2">Lactate utilization protein C</fullName>
    </submittedName>
</protein>
<proteinExistence type="predicted"/>
<dbReference type="AlphaFoldDB" id="A0A0C1QZJ8"/>
<evidence type="ECO:0000259" key="1">
    <source>
        <dbReference type="Pfam" id="PF02589"/>
    </source>
</evidence>
<accession>A0A0C1QZJ8</accession>
<evidence type="ECO:0000313" key="2">
    <source>
        <dbReference type="EMBL" id="KIE43646.1"/>
    </source>
</evidence>
<dbReference type="PIRSF" id="PIRSF020269">
    <property type="entry name" value="DUF1121"/>
    <property type="match status" value="1"/>
</dbReference>
<dbReference type="RefSeq" id="WP_039647312.1">
    <property type="nucleotide sequence ID" value="NZ_JXBL01000001.1"/>
</dbReference>
<dbReference type="InterPro" id="IPR003741">
    <property type="entry name" value="LUD_dom"/>
</dbReference>
<sequence>MSLTTELMDWTHEQKCRKAVAALEKNGFTAVYCPSGKEAFDYILAEAADTRSIGFGGSLSVVDLQVIDRLREMGKELLIHGLPGLSLEERVAIMRRQLTCDLFLTGTNALTLSGWLVNIDATGNRVASMFFGPRTVIVVAGRNKIVDGGVTEAIERVKEWASPPNARRLSYKTPCATTGFCSDCNSPDRICRITTVIDRKPRLTDLRVLVVNEDMGL</sequence>
<comment type="caution">
    <text evidence="2">The sequence shown here is derived from an EMBL/GenBank/DDBJ whole genome shotgun (WGS) entry which is preliminary data.</text>
</comment>
<gene>
    <name evidence="2" type="ORF">SE37_13905</name>
</gene>
<dbReference type="PANTHER" id="PTHR36179">
    <property type="entry name" value="LUD_DOM DOMAIN-CONTAINING PROTEIN"/>
    <property type="match status" value="1"/>
</dbReference>
<name>A0A0C1QZJ8_9BACT</name>
<reference evidence="2 3" key="1">
    <citation type="submission" date="2015-01" db="EMBL/GenBank/DDBJ databases">
        <title>Genome sequence of the anaerobic bacterium Geobacter soli GSS01, a dissimilatory Fe(III) reducer from soil.</title>
        <authorList>
            <person name="Yang G."/>
            <person name="Zhou S."/>
        </authorList>
    </citation>
    <scope>NUCLEOTIDE SEQUENCE [LARGE SCALE GENOMIC DNA]</scope>
    <source>
        <strain evidence="2 3">GSS01</strain>
    </source>
</reference>
<organism evidence="2 3">
    <name type="scientific">Geobacter soli</name>
    <dbReference type="NCBI Taxonomy" id="1510391"/>
    <lineage>
        <taxon>Bacteria</taxon>
        <taxon>Pseudomonadati</taxon>
        <taxon>Thermodesulfobacteriota</taxon>
        <taxon>Desulfuromonadia</taxon>
        <taxon>Geobacterales</taxon>
        <taxon>Geobacteraceae</taxon>
        <taxon>Geobacter</taxon>
    </lineage>
</organism>
<dbReference type="PANTHER" id="PTHR36179:SF2">
    <property type="entry name" value="LUD DOMAIN-CONTAINING PROTEIN"/>
    <property type="match status" value="1"/>
</dbReference>
<feature type="domain" description="LUD" evidence="1">
    <location>
        <begin position="17"/>
        <end position="211"/>
    </location>
</feature>
<dbReference type="Pfam" id="PF02589">
    <property type="entry name" value="LUD_dom"/>
    <property type="match status" value="1"/>
</dbReference>
<dbReference type="InterPro" id="IPR009501">
    <property type="entry name" value="UCP020269"/>
</dbReference>
<keyword evidence="3" id="KW-1185">Reference proteome</keyword>
<dbReference type="Proteomes" id="UP000031433">
    <property type="component" value="Unassembled WGS sequence"/>
</dbReference>
<evidence type="ECO:0000313" key="3">
    <source>
        <dbReference type="Proteomes" id="UP000031433"/>
    </source>
</evidence>